<dbReference type="AlphaFoldDB" id="A0A381NCD6"/>
<feature type="non-terminal residue" evidence="2">
    <location>
        <position position="1"/>
    </location>
</feature>
<accession>A0A381NCD6</accession>
<dbReference type="PANTHER" id="PTHR10625:SF10">
    <property type="entry name" value="HISTONE DEACETYLASE HDAC1"/>
    <property type="match status" value="1"/>
</dbReference>
<dbReference type="CDD" id="cd09992">
    <property type="entry name" value="HDAC_classII"/>
    <property type="match status" value="1"/>
</dbReference>
<dbReference type="EMBL" id="UINC01000259">
    <property type="protein sequence ID" value="SUZ52167.1"/>
    <property type="molecule type" value="Genomic_DNA"/>
</dbReference>
<name>A0A381NCD6_9ZZZZ</name>
<reference evidence="2" key="1">
    <citation type="submission" date="2018-05" db="EMBL/GenBank/DDBJ databases">
        <authorList>
            <person name="Lanie J.A."/>
            <person name="Ng W.-L."/>
            <person name="Kazmierczak K.M."/>
            <person name="Andrzejewski T.M."/>
            <person name="Davidsen T.M."/>
            <person name="Wayne K.J."/>
            <person name="Tettelin H."/>
            <person name="Glass J.I."/>
            <person name="Rusch D."/>
            <person name="Podicherti R."/>
            <person name="Tsui H.-C.T."/>
            <person name="Winkler M.E."/>
        </authorList>
    </citation>
    <scope>NUCLEOTIDE SEQUENCE</scope>
</reference>
<dbReference type="PANTHER" id="PTHR10625">
    <property type="entry name" value="HISTONE DEACETYLASE HDAC1-RELATED"/>
    <property type="match status" value="1"/>
</dbReference>
<dbReference type="GO" id="GO:0004407">
    <property type="term" value="F:histone deacetylase activity"/>
    <property type="evidence" value="ECO:0007669"/>
    <property type="project" value="TreeGrafter"/>
</dbReference>
<gene>
    <name evidence="2" type="ORF">METZ01_LOCUS5021</name>
</gene>
<dbReference type="Gene3D" id="3.40.800.20">
    <property type="entry name" value="Histone deacetylase domain"/>
    <property type="match status" value="1"/>
</dbReference>
<dbReference type="InterPro" id="IPR023696">
    <property type="entry name" value="Ureohydrolase_dom_sf"/>
</dbReference>
<evidence type="ECO:0000259" key="1">
    <source>
        <dbReference type="Pfam" id="PF00850"/>
    </source>
</evidence>
<sequence length="353" mass="36216">VRHGTPGARTPGGTLAAVSVLVVTDERFLDHRPGESHPERPARLEAVWSGLDAAGLGDAVVRRPAMAASEEDLLRCHPASHLSSLIELDEAGGGRVDADTAMSAGSWTAARLAAGAGLVAVGALRDGEADTAFCAVRPPGHHATPTRAMGFCLLNNVAVAATVLADGGERVAIVDIDAHHGNGTQDAFYTDERVLYVSCHQWPLYPGTGASDEMGEGAGTGSTVNLALPAGAAGDTYRYALDAVVIPRVERFAPDWLLVSAGFDAHRSDPLTQLGLTAGDFADLTARLVGLVPTRRSILFLEGGYDLDGLAAASGAAVAAAIGVDFRPEAASGEGPGRAAVDEAAVLHGLVER</sequence>
<evidence type="ECO:0000313" key="2">
    <source>
        <dbReference type="EMBL" id="SUZ52167.1"/>
    </source>
</evidence>
<proteinExistence type="predicted"/>
<dbReference type="PRINTS" id="PR01270">
    <property type="entry name" value="HDASUPER"/>
</dbReference>
<organism evidence="2">
    <name type="scientific">marine metagenome</name>
    <dbReference type="NCBI Taxonomy" id="408172"/>
    <lineage>
        <taxon>unclassified sequences</taxon>
        <taxon>metagenomes</taxon>
        <taxon>ecological metagenomes</taxon>
    </lineage>
</organism>
<feature type="domain" description="Histone deacetylase" evidence="1">
    <location>
        <begin position="37"/>
        <end position="320"/>
    </location>
</feature>
<dbReference type="InterPro" id="IPR000286">
    <property type="entry name" value="HDACs"/>
</dbReference>
<dbReference type="Pfam" id="PF00850">
    <property type="entry name" value="Hist_deacetyl"/>
    <property type="match status" value="1"/>
</dbReference>
<dbReference type="GO" id="GO:0040029">
    <property type="term" value="P:epigenetic regulation of gene expression"/>
    <property type="evidence" value="ECO:0007669"/>
    <property type="project" value="TreeGrafter"/>
</dbReference>
<protein>
    <recommendedName>
        <fullName evidence="1">Histone deacetylase domain-containing protein</fullName>
    </recommendedName>
</protein>
<dbReference type="InterPro" id="IPR037138">
    <property type="entry name" value="His_deacetylse_dom_sf"/>
</dbReference>
<dbReference type="InterPro" id="IPR023801">
    <property type="entry name" value="His_deacetylse_dom"/>
</dbReference>
<dbReference type="SUPFAM" id="SSF52768">
    <property type="entry name" value="Arginase/deacetylase"/>
    <property type="match status" value="1"/>
</dbReference>